<proteinExistence type="predicted"/>
<dbReference type="RefSeq" id="WP_415862534.1">
    <property type="nucleotide sequence ID" value="NZ_CP134536.1"/>
</dbReference>
<dbReference type="EMBL" id="CP134536">
    <property type="protein sequence ID" value="WNH12551.1"/>
    <property type="molecule type" value="Genomic_DNA"/>
</dbReference>
<evidence type="ECO:0000313" key="1">
    <source>
        <dbReference type="EMBL" id="WNH12551.1"/>
    </source>
</evidence>
<gene>
    <name evidence="1" type="ORF">RHP49_16890</name>
</gene>
<keyword evidence="2" id="KW-1185">Reference proteome</keyword>
<sequence>MHYLIENDLLDKNDIYLLQQESYSKNIFDIQYPMLKKALPSDGNNILRYWSGPVLIKGSRYFICSEWYEQPNNNDRPFFEAWYRKKLKF</sequence>
<name>A0ABY9Y2U2_9FLAO</name>
<protein>
    <submittedName>
        <fullName evidence="1">Uncharacterized protein</fullName>
    </submittedName>
</protein>
<evidence type="ECO:0000313" key="2">
    <source>
        <dbReference type="Proteomes" id="UP001303407"/>
    </source>
</evidence>
<organism evidence="1 2">
    <name type="scientific">Thalassobellus suaedae</name>
    <dbReference type="NCBI Taxonomy" id="3074124"/>
    <lineage>
        <taxon>Bacteria</taxon>
        <taxon>Pseudomonadati</taxon>
        <taxon>Bacteroidota</taxon>
        <taxon>Flavobacteriia</taxon>
        <taxon>Flavobacteriales</taxon>
        <taxon>Flavobacteriaceae</taxon>
        <taxon>Thalassobellus</taxon>
    </lineage>
</organism>
<accession>A0ABY9Y2U2</accession>
<dbReference type="Proteomes" id="UP001303407">
    <property type="component" value="Chromosome"/>
</dbReference>
<reference evidence="1 2" key="1">
    <citation type="submission" date="2023-09" db="EMBL/GenBank/DDBJ databases">
        <title>Thalassobella suaedae gen. nov., sp. nov., a marine bacterium of the family Flavobacteriaceae isolated from a halophyte Suaeda japonica.</title>
        <authorList>
            <person name="Lee S.Y."/>
            <person name="Hwang C.Y."/>
        </authorList>
    </citation>
    <scope>NUCLEOTIDE SEQUENCE [LARGE SCALE GENOMIC DNA]</scope>
    <source>
        <strain evidence="1 2">HL-DH10</strain>
    </source>
</reference>